<dbReference type="Gene3D" id="3.40.50.300">
    <property type="entry name" value="P-loop containing nucleotide triphosphate hydrolases"/>
    <property type="match status" value="3"/>
</dbReference>
<sequence length="1008" mass="114157">MPSIKERTSQLLEKVFGSKYEREMKRLGPIVEEINRLADEYQSLSEDDLKAMTPAFRKEIEEGASLDDLLPRAFAVIKEACRRHVGKSWQVTGHDLKWEMIPYDVQLVGGIILHEGKIAEMATGEGKTLVALMPMYLNALAGSVHLVTVNDYLARRDREWVGALLEYLGLTVGVIQHDMTPVERREAYNADITYGTNNEFGFDYLRDNMAVRSEDQVQQRGHDYCIIDEVDNILIDEARTPLIISGPVTSSNQNYVSMRSSIEKVVRAQERLLSGWLREIEGDLKDAEEVEYDVSVRLLQIQRGIPKHKRLLKILADQPGLQKVIRRVEFAANRDKKMGEIDADLYYTVDEKTREVDLTDKGRALISPQDPEAFVLPDLSVEVDSIDQAEDKTPEEKIEAKEEAFRRYAARGDQIHAISQLLRAYSIYEKDVDYVVQDGKVLIVDEFTGRLMAGRRWSDGLHQAVEAKEGVKVEGENQTLATITIQNYFRLYEKLAGMTGTAETEASEFFEIYGLEVMKIPTHRPIQRLDTNDQVYKTRREKFNAIVDEVARINNSGRPVLVGTVTVEVSETVSRLLKRKGIKHNVLNAKHHSREAEIVRRAGEKGAVTIATNMAGRGTDIKLGPEVLPKDGSGSPLVDSEGMSGLAIIGTERHESRRIDRQLRGRAGRQGDPGSSRFFLSLEDDLMRLFRSERIAGLMQKMGAQEGDVIEHRWVTRGVENAQKKVEQHNFSIRKRLLEYDDVMNKQREVIYGLRSKVLRGDAMRNQMMEYIENAVHDHVQNHVEPPEPLKEDVLRLIAGELEMAFVYPMDVQELIDMGEDGGDPETAIEHFTEKAKNSYLAREADWTEEVTREVERRVMLIVIDEKWRDHLYEMDMLKEGIGLRAYGQKDPLLEYKREAFDTFEALVSDLGEEVLKRFFRISLVREGNQRGAAPALGSEAQPKRPTGQPMKSEHAALSAFAAPQPQATATSAAPQSKEPVRVAERVGRNDPCPCGSGKKYKKCHGNS</sequence>
<dbReference type="NCBIfam" id="NF009538">
    <property type="entry name" value="PRK12904.1"/>
    <property type="match status" value="1"/>
</dbReference>
<dbReference type="InterPro" id="IPR011130">
    <property type="entry name" value="SecA_preprotein_X-link_dom"/>
</dbReference>
<dbReference type="InterPro" id="IPR001650">
    <property type="entry name" value="Helicase_C-like"/>
</dbReference>
<dbReference type="PROSITE" id="PS51196">
    <property type="entry name" value="SECA_MOTOR_DEAD"/>
    <property type="match status" value="1"/>
</dbReference>
<evidence type="ECO:0000256" key="10">
    <source>
        <dbReference type="ARBA" id="ARBA00022840"/>
    </source>
</evidence>
<evidence type="ECO:0000256" key="9">
    <source>
        <dbReference type="ARBA" id="ARBA00022833"/>
    </source>
</evidence>
<comment type="cofactor">
    <cofactor evidence="1">
        <name>Zn(2+)</name>
        <dbReference type="ChEBI" id="CHEBI:29105"/>
    </cofactor>
</comment>
<feature type="compositionally biased region" description="Basic residues" evidence="17">
    <location>
        <begin position="999"/>
        <end position="1008"/>
    </location>
</feature>
<comment type="function">
    <text evidence="15">Part of the Sec protein translocase complex. Interacts with the SecYEG preprotein conducting channel. Has a central role in coupling the hydrolysis of ATP to the transfer of proteins into and across the cell membrane, serving as an ATP-driven molecular motor driving the stepwise translocation of polypeptide chains across the membrane.</text>
</comment>
<feature type="domain" description="Helicase ATP-binding" evidence="18">
    <location>
        <begin position="108"/>
        <end position="266"/>
    </location>
</feature>
<dbReference type="InterPro" id="IPR036266">
    <property type="entry name" value="SecA_Wing/Scaffold_sf"/>
</dbReference>
<keyword evidence="8 15" id="KW-0547">Nucleotide-binding</keyword>
<dbReference type="Proteomes" id="UP000547674">
    <property type="component" value="Unassembled WGS sequence"/>
</dbReference>
<comment type="subunit">
    <text evidence="15">Monomer and homodimer. Part of the essential Sec protein translocation apparatus which comprises SecA, SecYEG and auxiliary proteins SecDF. Other proteins may also be involved.</text>
</comment>
<dbReference type="InterPro" id="IPR004027">
    <property type="entry name" value="SEC_C_motif"/>
</dbReference>
<dbReference type="CDD" id="cd17928">
    <property type="entry name" value="DEXDc_SecA"/>
    <property type="match status" value="1"/>
</dbReference>
<gene>
    <name evidence="15 21" type="primary">secA</name>
    <name evidence="21" type="ORF">HKN21_05635</name>
</gene>
<dbReference type="PRINTS" id="PR00906">
    <property type="entry name" value="SECA"/>
</dbReference>
<dbReference type="InterPro" id="IPR011116">
    <property type="entry name" value="SecA_Wing/Scaffold"/>
</dbReference>
<evidence type="ECO:0000256" key="6">
    <source>
        <dbReference type="ARBA" id="ARBA00022490"/>
    </source>
</evidence>
<evidence type="ECO:0000256" key="7">
    <source>
        <dbReference type="ARBA" id="ARBA00022723"/>
    </source>
</evidence>
<dbReference type="AlphaFoldDB" id="A0A7Y2E6T2"/>
<dbReference type="InterPro" id="IPR027417">
    <property type="entry name" value="P-loop_NTPase"/>
</dbReference>
<keyword evidence="6 15" id="KW-0963">Cytoplasm</keyword>
<dbReference type="GO" id="GO:0017038">
    <property type="term" value="P:protein import"/>
    <property type="evidence" value="ECO:0007669"/>
    <property type="project" value="InterPro"/>
</dbReference>
<dbReference type="SMART" id="SM00958">
    <property type="entry name" value="SecA_PP_bind"/>
    <property type="match status" value="1"/>
</dbReference>
<dbReference type="SMART" id="SM00957">
    <property type="entry name" value="SecA_DEAD"/>
    <property type="match status" value="1"/>
</dbReference>
<evidence type="ECO:0000256" key="8">
    <source>
        <dbReference type="ARBA" id="ARBA00022741"/>
    </source>
</evidence>
<dbReference type="EMBL" id="JABDJR010000214">
    <property type="protein sequence ID" value="NNF06221.1"/>
    <property type="molecule type" value="Genomic_DNA"/>
</dbReference>
<dbReference type="EC" id="7.4.2.8" evidence="15"/>
<dbReference type="GO" id="GO:0005886">
    <property type="term" value="C:plasma membrane"/>
    <property type="evidence" value="ECO:0007669"/>
    <property type="project" value="UniProtKB-SubCell"/>
</dbReference>
<keyword evidence="7" id="KW-0479">Metal-binding</keyword>
<dbReference type="PROSITE" id="PS01312">
    <property type="entry name" value="SECA"/>
    <property type="match status" value="1"/>
</dbReference>
<evidence type="ECO:0000256" key="14">
    <source>
        <dbReference type="ARBA" id="ARBA00023136"/>
    </source>
</evidence>
<dbReference type="Pfam" id="PF02810">
    <property type="entry name" value="SEC-C"/>
    <property type="match status" value="1"/>
</dbReference>
<dbReference type="Pfam" id="PF07516">
    <property type="entry name" value="SecA_SW"/>
    <property type="match status" value="1"/>
</dbReference>
<dbReference type="PROSITE" id="PS51192">
    <property type="entry name" value="HELICASE_ATP_BIND_1"/>
    <property type="match status" value="1"/>
</dbReference>
<dbReference type="GO" id="GO:0046872">
    <property type="term" value="F:metal ion binding"/>
    <property type="evidence" value="ECO:0007669"/>
    <property type="project" value="UniProtKB-KW"/>
</dbReference>
<dbReference type="InterPro" id="IPR000185">
    <property type="entry name" value="SecA"/>
</dbReference>
<proteinExistence type="inferred from homology"/>
<dbReference type="InterPro" id="IPR020937">
    <property type="entry name" value="SecA_CS"/>
</dbReference>
<accession>A0A7Y2E6T2</accession>
<evidence type="ECO:0000259" key="19">
    <source>
        <dbReference type="PROSITE" id="PS51194"/>
    </source>
</evidence>
<dbReference type="SUPFAM" id="SSF81767">
    <property type="entry name" value="Pre-protein crosslinking domain of SecA"/>
    <property type="match status" value="1"/>
</dbReference>
<comment type="catalytic activity">
    <reaction evidence="15">
        <text>ATP + H2O + cellular proteinSide 1 = ADP + phosphate + cellular proteinSide 2.</text>
        <dbReference type="EC" id="7.4.2.8"/>
    </reaction>
</comment>
<dbReference type="PANTHER" id="PTHR30612:SF0">
    <property type="entry name" value="CHLOROPLAST PROTEIN-TRANSPORTING ATPASE"/>
    <property type="match status" value="1"/>
</dbReference>
<evidence type="ECO:0000256" key="5">
    <source>
        <dbReference type="ARBA" id="ARBA00022475"/>
    </source>
</evidence>
<evidence type="ECO:0000313" key="21">
    <source>
        <dbReference type="EMBL" id="NNF06221.1"/>
    </source>
</evidence>
<dbReference type="Pfam" id="PF07517">
    <property type="entry name" value="SecA_DEAD"/>
    <property type="match status" value="1"/>
</dbReference>
<evidence type="ECO:0000256" key="4">
    <source>
        <dbReference type="ARBA" id="ARBA00022448"/>
    </source>
</evidence>
<reference evidence="21 22" key="1">
    <citation type="submission" date="2020-03" db="EMBL/GenBank/DDBJ databases">
        <title>Metabolic flexibility allows generalist bacteria to become dominant in a frequently disturbed ecosystem.</title>
        <authorList>
            <person name="Chen Y.-J."/>
            <person name="Leung P.M."/>
            <person name="Bay S.K."/>
            <person name="Hugenholtz P."/>
            <person name="Kessler A.J."/>
            <person name="Shelley G."/>
            <person name="Waite D.W."/>
            <person name="Cook P.L."/>
            <person name="Greening C."/>
        </authorList>
    </citation>
    <scope>NUCLEOTIDE SEQUENCE [LARGE SCALE GENOMIC DNA]</scope>
    <source>
        <strain evidence="21">SS_bin_28</strain>
    </source>
</reference>
<dbReference type="PANTHER" id="PTHR30612">
    <property type="entry name" value="SECA INNER MEMBRANE COMPONENT OF SEC PROTEIN SECRETION SYSTEM"/>
    <property type="match status" value="1"/>
</dbReference>
<comment type="subcellular location">
    <subcellularLocation>
        <location evidence="15">Cell membrane</location>
        <topology evidence="15">Peripheral membrane protein</topology>
        <orientation evidence="15">Cytoplasmic side</orientation>
    </subcellularLocation>
    <subcellularLocation>
        <location evidence="15">Cytoplasm</location>
    </subcellularLocation>
    <subcellularLocation>
        <location evidence="2">Membrane</location>
        <topology evidence="2">Peripheral membrane protein</topology>
    </subcellularLocation>
    <text evidence="15">Distribution is 50-50.</text>
</comment>
<keyword evidence="12 15" id="KW-1278">Translocase</keyword>
<feature type="compositionally biased region" description="Low complexity" evidence="17">
    <location>
        <begin position="959"/>
        <end position="977"/>
    </location>
</feature>
<protein>
    <recommendedName>
        <fullName evidence="15 16">Protein translocase subunit SecA</fullName>
        <ecNumber evidence="15">7.4.2.8</ecNumber>
    </recommendedName>
</protein>
<comment type="caution">
    <text evidence="21">The sequence shown here is derived from an EMBL/GenBank/DDBJ whole genome shotgun (WGS) entry which is preliminary data.</text>
</comment>
<dbReference type="InterPro" id="IPR014001">
    <property type="entry name" value="Helicase_ATP-bd"/>
</dbReference>
<dbReference type="Gene3D" id="3.10.450.50">
    <property type="match status" value="1"/>
</dbReference>
<keyword evidence="9" id="KW-0862">Zinc</keyword>
<dbReference type="SUPFAM" id="SSF81886">
    <property type="entry name" value="Helical scaffold and wing domains of SecA"/>
    <property type="match status" value="1"/>
</dbReference>
<dbReference type="InterPro" id="IPR044722">
    <property type="entry name" value="SecA_SF2_C"/>
</dbReference>
<dbReference type="GO" id="GO:0008564">
    <property type="term" value="F:protein-exporting ATPase activity"/>
    <property type="evidence" value="ECO:0007669"/>
    <property type="project" value="UniProtKB-EC"/>
</dbReference>
<dbReference type="Gene3D" id="1.10.3060.10">
    <property type="entry name" value="Helical scaffold and wing domains of SecA"/>
    <property type="match status" value="1"/>
</dbReference>
<keyword evidence="10 15" id="KW-0067">ATP-binding</keyword>
<keyword evidence="5 15" id="KW-1003">Cell membrane</keyword>
<dbReference type="GO" id="GO:0065002">
    <property type="term" value="P:intracellular protein transmembrane transport"/>
    <property type="evidence" value="ECO:0007669"/>
    <property type="project" value="UniProtKB-UniRule"/>
</dbReference>
<evidence type="ECO:0000256" key="15">
    <source>
        <dbReference type="HAMAP-Rule" id="MF_01382"/>
    </source>
</evidence>
<evidence type="ECO:0000256" key="13">
    <source>
        <dbReference type="ARBA" id="ARBA00023010"/>
    </source>
</evidence>
<dbReference type="SUPFAM" id="SSF52540">
    <property type="entry name" value="P-loop containing nucleoside triphosphate hydrolases"/>
    <property type="match status" value="2"/>
</dbReference>
<evidence type="ECO:0000259" key="18">
    <source>
        <dbReference type="PROSITE" id="PS51192"/>
    </source>
</evidence>
<dbReference type="GO" id="GO:0005829">
    <property type="term" value="C:cytosol"/>
    <property type="evidence" value="ECO:0007669"/>
    <property type="project" value="TreeGrafter"/>
</dbReference>
<dbReference type="GO" id="GO:0005524">
    <property type="term" value="F:ATP binding"/>
    <property type="evidence" value="ECO:0007669"/>
    <property type="project" value="UniProtKB-UniRule"/>
</dbReference>
<keyword evidence="14 15" id="KW-0472">Membrane</keyword>
<feature type="compositionally biased region" description="Basic and acidic residues" evidence="17">
    <location>
        <begin position="979"/>
        <end position="989"/>
    </location>
</feature>
<keyword evidence="4 15" id="KW-0813">Transport</keyword>
<dbReference type="InterPro" id="IPR014018">
    <property type="entry name" value="SecA_motor_DEAD"/>
</dbReference>
<feature type="domain" description="SecA family profile" evidence="20">
    <location>
        <begin position="9"/>
        <end position="711"/>
    </location>
</feature>
<dbReference type="FunFam" id="3.40.50.300:FF:000429">
    <property type="entry name" value="Preprotein translocase subunit SecA"/>
    <property type="match status" value="1"/>
</dbReference>
<dbReference type="CDD" id="cd18803">
    <property type="entry name" value="SF2_C_secA"/>
    <property type="match status" value="1"/>
</dbReference>
<feature type="binding site" evidence="15">
    <location>
        <position position="106"/>
    </location>
    <ligand>
        <name>ATP</name>
        <dbReference type="ChEBI" id="CHEBI:30616"/>
    </ligand>
</feature>
<evidence type="ECO:0000256" key="12">
    <source>
        <dbReference type="ARBA" id="ARBA00022967"/>
    </source>
</evidence>
<dbReference type="GO" id="GO:0006605">
    <property type="term" value="P:protein targeting"/>
    <property type="evidence" value="ECO:0007669"/>
    <property type="project" value="UniProtKB-UniRule"/>
</dbReference>
<feature type="binding site" evidence="15">
    <location>
        <position position="620"/>
    </location>
    <ligand>
        <name>ATP</name>
        <dbReference type="ChEBI" id="CHEBI:30616"/>
    </ligand>
</feature>
<dbReference type="InterPro" id="IPR036670">
    <property type="entry name" value="SecA_X-link_sf"/>
</dbReference>
<dbReference type="GO" id="GO:0043952">
    <property type="term" value="P:protein transport by the Sec complex"/>
    <property type="evidence" value="ECO:0007669"/>
    <property type="project" value="TreeGrafter"/>
</dbReference>
<dbReference type="Pfam" id="PF21090">
    <property type="entry name" value="P-loop_SecA"/>
    <property type="match status" value="2"/>
</dbReference>
<evidence type="ECO:0000256" key="1">
    <source>
        <dbReference type="ARBA" id="ARBA00001947"/>
    </source>
</evidence>
<name>A0A7Y2E6T2_UNCEI</name>
<evidence type="ECO:0000313" key="22">
    <source>
        <dbReference type="Proteomes" id="UP000547674"/>
    </source>
</evidence>
<dbReference type="Pfam" id="PF01043">
    <property type="entry name" value="SecA_PP_bind"/>
    <property type="match status" value="1"/>
</dbReference>
<evidence type="ECO:0000256" key="3">
    <source>
        <dbReference type="ARBA" id="ARBA00007650"/>
    </source>
</evidence>
<feature type="region of interest" description="Disordered" evidence="17">
    <location>
        <begin position="931"/>
        <end position="1008"/>
    </location>
</feature>
<evidence type="ECO:0000256" key="2">
    <source>
        <dbReference type="ARBA" id="ARBA00004170"/>
    </source>
</evidence>
<dbReference type="InterPro" id="IPR011115">
    <property type="entry name" value="SecA_DEAD"/>
</dbReference>
<keyword evidence="13 15" id="KW-0811">Translocation</keyword>
<keyword evidence="11 15" id="KW-0653">Protein transport</keyword>
<dbReference type="NCBIfam" id="TIGR00963">
    <property type="entry name" value="secA"/>
    <property type="match status" value="1"/>
</dbReference>
<feature type="domain" description="Helicase C-terminal" evidence="19">
    <location>
        <begin position="545"/>
        <end position="710"/>
    </location>
</feature>
<evidence type="ECO:0000256" key="17">
    <source>
        <dbReference type="SAM" id="MobiDB-lite"/>
    </source>
</evidence>
<feature type="binding site" evidence="15">
    <location>
        <begin position="124"/>
        <end position="128"/>
    </location>
    <ligand>
        <name>ATP</name>
        <dbReference type="ChEBI" id="CHEBI:30616"/>
    </ligand>
</feature>
<evidence type="ECO:0000256" key="16">
    <source>
        <dbReference type="RuleBase" id="RU003874"/>
    </source>
</evidence>
<comment type="similarity">
    <text evidence="3 15 16">Belongs to the SecA family.</text>
</comment>
<dbReference type="PROSITE" id="PS51194">
    <property type="entry name" value="HELICASE_CTER"/>
    <property type="match status" value="1"/>
</dbReference>
<dbReference type="GO" id="GO:0031522">
    <property type="term" value="C:cell envelope Sec protein transport complex"/>
    <property type="evidence" value="ECO:0007669"/>
    <property type="project" value="TreeGrafter"/>
</dbReference>
<evidence type="ECO:0000259" key="20">
    <source>
        <dbReference type="PROSITE" id="PS51196"/>
    </source>
</evidence>
<organism evidence="21 22">
    <name type="scientific">Eiseniibacteriota bacterium</name>
    <dbReference type="NCBI Taxonomy" id="2212470"/>
    <lineage>
        <taxon>Bacteria</taxon>
        <taxon>Candidatus Eiseniibacteriota</taxon>
    </lineage>
</organism>
<dbReference type="Gene3D" id="3.90.1440.10">
    <property type="entry name" value="SecA, preprotein cross-linking domain"/>
    <property type="match status" value="1"/>
</dbReference>
<evidence type="ECO:0000256" key="11">
    <source>
        <dbReference type="ARBA" id="ARBA00022927"/>
    </source>
</evidence>
<dbReference type="HAMAP" id="MF_01382">
    <property type="entry name" value="SecA"/>
    <property type="match status" value="1"/>
</dbReference>